<proteinExistence type="predicted"/>
<accession>A0A420I6W7</accession>
<comment type="caution">
    <text evidence="1">The sequence shown here is derived from an EMBL/GenBank/DDBJ whole genome shotgun (WGS) entry which is preliminary data.</text>
</comment>
<dbReference type="Proteomes" id="UP000283383">
    <property type="component" value="Unassembled WGS sequence"/>
</dbReference>
<gene>
    <name evidence="1" type="ORF">GcM3_122023</name>
</gene>
<name>A0A420I6W7_9PEZI</name>
<organism evidence="1 2">
    <name type="scientific">Golovinomyces cichoracearum</name>
    <dbReference type="NCBI Taxonomy" id="62708"/>
    <lineage>
        <taxon>Eukaryota</taxon>
        <taxon>Fungi</taxon>
        <taxon>Dikarya</taxon>
        <taxon>Ascomycota</taxon>
        <taxon>Pezizomycotina</taxon>
        <taxon>Leotiomycetes</taxon>
        <taxon>Erysiphales</taxon>
        <taxon>Erysiphaceae</taxon>
        <taxon>Golovinomyces</taxon>
    </lineage>
</organism>
<dbReference type="STRING" id="62708.A0A420I6W7"/>
<keyword evidence="2" id="KW-1185">Reference proteome</keyword>
<dbReference type="AlphaFoldDB" id="A0A420I6W7"/>
<sequence length="536" mass="60229">MTEIKEKSGSTAEVLGELRELHKTHANNLTDIKEKSGSHAETLEELRGLHKAHANVLAEINDRSGSLVEIIQDLGEIHKLHSGNVTEINEKSDSKIKTIEEIKDRINLNSNHLEEIKENIFSQKEIIGQGIGNPVLYNIDSGVIKHHNNPKSRLNEYTTSTNISICQDNSPFEARNPVEKLNHRSIGKIDANESSSSNIKVSQVISLLENVLRTLSVHTNILSEIKDDISPEILTSLHDIGHKSQTQNSLLAEIQEADVSDEILTLLHASHEFNESHSSVLAQTLSRFKEMIRPLQKQNDVLHSVEPTKNLTGEFTIGLEEKTWIKTLASSKESTAIEENKTSELSSIEKSDARIKALEEDNFVRSRMNTSFRESVPVELTISKKDIFDDKTLEYTAGTMNQGKIAKESLSIDVSPHEINKFATVEEEITFKSIDDVDIEVPIVYDHSKAEKKISVRNYMDNTSVTSKKEIVVAEINEFDDRPIESENAKIEGLKKQNVESLPDDKDIPEQFPLEQPALEYAEDDEEVLVEEHSVI</sequence>
<evidence type="ECO:0000313" key="1">
    <source>
        <dbReference type="EMBL" id="RKF65398.1"/>
    </source>
</evidence>
<dbReference type="EMBL" id="MCBQ01012252">
    <property type="protein sequence ID" value="RKF65398.1"/>
    <property type="molecule type" value="Genomic_DNA"/>
</dbReference>
<evidence type="ECO:0000313" key="2">
    <source>
        <dbReference type="Proteomes" id="UP000283383"/>
    </source>
</evidence>
<feature type="non-terminal residue" evidence="1">
    <location>
        <position position="536"/>
    </location>
</feature>
<reference evidence="1 2" key="1">
    <citation type="journal article" date="2018" name="BMC Genomics">
        <title>Comparative genome analyses reveal sequence features reflecting distinct modes of host-adaptation between dicot and monocot powdery mildew.</title>
        <authorList>
            <person name="Wu Y."/>
            <person name="Ma X."/>
            <person name="Pan Z."/>
            <person name="Kale S.D."/>
            <person name="Song Y."/>
            <person name="King H."/>
            <person name="Zhang Q."/>
            <person name="Presley C."/>
            <person name="Deng X."/>
            <person name="Wei C.I."/>
            <person name="Xiao S."/>
        </authorList>
    </citation>
    <scope>NUCLEOTIDE SEQUENCE [LARGE SCALE GENOMIC DNA]</scope>
    <source>
        <strain evidence="1">UMSG3</strain>
    </source>
</reference>
<protein>
    <submittedName>
        <fullName evidence="1">Uncharacterized protein</fullName>
    </submittedName>
</protein>